<reference evidence="1 2" key="1">
    <citation type="submission" date="2016-03" db="EMBL/GenBank/DDBJ databases">
        <title>EvidentialGene: Evidence-directed Construction of Genes on Genomes.</title>
        <authorList>
            <person name="Gilbert D.G."/>
            <person name="Choi J.-H."/>
            <person name="Mockaitis K."/>
            <person name="Colbourne J."/>
            <person name="Pfrender M."/>
        </authorList>
    </citation>
    <scope>NUCLEOTIDE SEQUENCE [LARGE SCALE GENOMIC DNA]</scope>
    <source>
        <strain evidence="1 2">Xinb3</strain>
        <tissue evidence="1">Complete organism</tissue>
    </source>
</reference>
<organism evidence="1 2">
    <name type="scientific">Daphnia magna</name>
    <dbReference type="NCBI Taxonomy" id="35525"/>
    <lineage>
        <taxon>Eukaryota</taxon>
        <taxon>Metazoa</taxon>
        <taxon>Ecdysozoa</taxon>
        <taxon>Arthropoda</taxon>
        <taxon>Crustacea</taxon>
        <taxon>Branchiopoda</taxon>
        <taxon>Diplostraca</taxon>
        <taxon>Cladocera</taxon>
        <taxon>Anomopoda</taxon>
        <taxon>Daphniidae</taxon>
        <taxon>Daphnia</taxon>
    </lineage>
</organism>
<keyword evidence="2" id="KW-1185">Reference proteome</keyword>
<sequence length="96" mass="11097">MKETERKGEDDSNRQLLRHRLSLETTFHNTWAHPDATSFCCLCPDSLYLISVFCFLFFSPCPGSLLNLSITDLCCMMQTFADVSNDEKRSVFSRYI</sequence>
<protein>
    <submittedName>
        <fullName evidence="1">Uncharacterized protein</fullName>
    </submittedName>
</protein>
<evidence type="ECO:0000313" key="1">
    <source>
        <dbReference type="EMBL" id="KZS21368.1"/>
    </source>
</evidence>
<gene>
    <name evidence="1" type="ORF">APZ42_011290</name>
</gene>
<comment type="caution">
    <text evidence="1">The sequence shown here is derived from an EMBL/GenBank/DDBJ whole genome shotgun (WGS) entry which is preliminary data.</text>
</comment>
<dbReference type="AlphaFoldDB" id="A0A162SJT7"/>
<dbReference type="Proteomes" id="UP000076858">
    <property type="component" value="Unassembled WGS sequence"/>
</dbReference>
<evidence type="ECO:0000313" key="2">
    <source>
        <dbReference type="Proteomes" id="UP000076858"/>
    </source>
</evidence>
<dbReference type="EMBL" id="LRGB01000024">
    <property type="protein sequence ID" value="KZS21368.1"/>
    <property type="molecule type" value="Genomic_DNA"/>
</dbReference>
<name>A0A162SJT7_9CRUS</name>
<proteinExistence type="predicted"/>
<accession>A0A162SJT7</accession>